<keyword evidence="3" id="KW-1185">Reference proteome</keyword>
<dbReference type="Proteomes" id="UP000699865">
    <property type="component" value="Unassembled WGS sequence"/>
</dbReference>
<proteinExistence type="predicted"/>
<keyword evidence="1" id="KW-1133">Transmembrane helix</keyword>
<accession>A0ABS6KZC3</accession>
<organism evidence="2 3">
    <name type="scientific">Rahnella perminowiae</name>
    <dbReference type="NCBI Taxonomy" id="2816244"/>
    <lineage>
        <taxon>Bacteria</taxon>
        <taxon>Pseudomonadati</taxon>
        <taxon>Pseudomonadota</taxon>
        <taxon>Gammaproteobacteria</taxon>
        <taxon>Enterobacterales</taxon>
        <taxon>Yersiniaceae</taxon>
        <taxon>Rahnella</taxon>
    </lineage>
</organism>
<name>A0ABS6KZC3_9GAMM</name>
<evidence type="ECO:0000256" key="1">
    <source>
        <dbReference type="SAM" id="Phobius"/>
    </source>
</evidence>
<feature type="transmembrane region" description="Helical" evidence="1">
    <location>
        <begin position="20"/>
        <end position="41"/>
    </location>
</feature>
<keyword evidence="1" id="KW-0812">Transmembrane</keyword>
<evidence type="ECO:0000313" key="3">
    <source>
        <dbReference type="Proteomes" id="UP000699865"/>
    </source>
</evidence>
<gene>
    <name evidence="2" type="ORF">J1786_09005</name>
</gene>
<sequence length="281" mass="31175">MIKKLKLRKNTLPVSKNTKLGIAAATLVLLIAAGFAGWYYLVYLPDQELKAKKVREQTQLAADVKVVDAFYLKALTGGSISAFTKLAVEITNSYSKLYDMNYTNETFSCDAQKCAFSYQLSKGAIFSVAQKIFWGKTYNANFSENTFDFTEVKSGLSENPLLNAYKRKQEISPPACSNALNYIYSYNSATGSEQVLKITALPGAAVIATEKKISQKGKAKYYGLNVISWEMSLPKPLHYLDILNIASVLERHAFKDAFIIQKVDSSKENKITGVMVCRSGK</sequence>
<evidence type="ECO:0000313" key="2">
    <source>
        <dbReference type="EMBL" id="MBU9834950.1"/>
    </source>
</evidence>
<dbReference type="RefSeq" id="WP_217138175.1">
    <property type="nucleotide sequence ID" value="NZ_JAFMOU010000065.1"/>
</dbReference>
<keyword evidence="1" id="KW-0472">Membrane</keyword>
<comment type="caution">
    <text evidence="2">The sequence shown here is derived from an EMBL/GenBank/DDBJ whole genome shotgun (WGS) entry which is preliminary data.</text>
</comment>
<dbReference type="EMBL" id="JAFMOU010000065">
    <property type="protein sequence ID" value="MBU9834950.1"/>
    <property type="molecule type" value="Genomic_DNA"/>
</dbReference>
<protein>
    <recommendedName>
        <fullName evidence="4">Pilus assembly protein</fullName>
    </recommendedName>
</protein>
<evidence type="ECO:0008006" key="4">
    <source>
        <dbReference type="Google" id="ProtNLM"/>
    </source>
</evidence>
<reference evidence="2 3" key="1">
    <citation type="submission" date="2021-03" db="EMBL/GenBank/DDBJ databases">
        <title>Five novel Rahnella species.</title>
        <authorList>
            <person name="Brady C."/>
            <person name="Asselin J."/>
            <person name="Beer S."/>
            <person name="Bruberg M.B."/>
            <person name="Crampton B."/>
            <person name="Venter S."/>
            <person name="Arnold D."/>
            <person name="Denman S."/>
        </authorList>
    </citation>
    <scope>NUCLEOTIDE SEQUENCE [LARGE SCALE GENOMIC DNA]</scope>
    <source>
        <strain evidence="2 3">L72c</strain>
    </source>
</reference>